<evidence type="ECO:0000256" key="5">
    <source>
        <dbReference type="ARBA" id="ARBA00023235"/>
    </source>
</evidence>
<dbReference type="GO" id="GO:0008360">
    <property type="term" value="P:regulation of cell shape"/>
    <property type="evidence" value="ECO:0007669"/>
    <property type="project" value="UniProtKB-KW"/>
</dbReference>
<dbReference type="PANTHER" id="PTHR21198">
    <property type="entry name" value="GLUTAMATE RACEMASE"/>
    <property type="match status" value="1"/>
</dbReference>
<dbReference type="RefSeq" id="WP_060929333.1">
    <property type="nucleotide sequence ID" value="NZ_CAMUDP010000005.1"/>
</dbReference>
<keyword evidence="9" id="KW-1185">Reference proteome</keyword>
<dbReference type="Pfam" id="PF01177">
    <property type="entry name" value="Asp_Glu_race"/>
    <property type="match status" value="1"/>
</dbReference>
<evidence type="ECO:0000256" key="3">
    <source>
        <dbReference type="ARBA" id="ARBA00022960"/>
    </source>
</evidence>
<reference evidence="9" key="1">
    <citation type="submission" date="2016-01" db="EMBL/GenBank/DDBJ databases">
        <authorList>
            <person name="Mitreva M."/>
            <person name="Pepin K.H."/>
            <person name="Mihindukulasuriya K.A."/>
            <person name="Fulton R."/>
            <person name="Fronick C."/>
            <person name="O'Laughlin M."/>
            <person name="Miner T."/>
            <person name="Herter B."/>
            <person name="Rosa B.A."/>
            <person name="Cordes M."/>
            <person name="Tomlinson C."/>
            <person name="Wollam A."/>
            <person name="Palsikar V.B."/>
            <person name="Mardis E.R."/>
            <person name="Wilson R.K."/>
        </authorList>
    </citation>
    <scope>NUCLEOTIDE SEQUENCE [LARGE SCALE GENOMIC DNA]</scope>
    <source>
        <strain evidence="9">MJR8151</strain>
    </source>
</reference>
<protein>
    <recommendedName>
        <fullName evidence="2 7">Glutamate racemase</fullName>
        <ecNumber evidence="2 7">5.1.1.3</ecNumber>
    </recommendedName>
</protein>
<dbReference type="PATRIC" id="fig|33036.3.peg.910"/>
<dbReference type="PANTHER" id="PTHR21198:SF2">
    <property type="entry name" value="GLUTAMATE RACEMASE"/>
    <property type="match status" value="1"/>
</dbReference>
<dbReference type="SUPFAM" id="SSF53681">
    <property type="entry name" value="Aspartate/glutamate racemase"/>
    <property type="match status" value="2"/>
</dbReference>
<dbReference type="EMBL" id="LRPM01000033">
    <property type="protein sequence ID" value="KWZ78119.1"/>
    <property type="molecule type" value="Genomic_DNA"/>
</dbReference>
<dbReference type="InterPro" id="IPR001920">
    <property type="entry name" value="Asp/Glu_race"/>
</dbReference>
<keyword evidence="3" id="KW-0133">Cell shape</keyword>
<dbReference type="GO" id="GO:0008881">
    <property type="term" value="F:glutamate racemase activity"/>
    <property type="evidence" value="ECO:0007669"/>
    <property type="project" value="UniProtKB-UniRule"/>
</dbReference>
<evidence type="ECO:0000313" key="9">
    <source>
        <dbReference type="Proteomes" id="UP000070383"/>
    </source>
</evidence>
<evidence type="ECO:0000256" key="1">
    <source>
        <dbReference type="ARBA" id="ARBA00001602"/>
    </source>
</evidence>
<dbReference type="PROSITE" id="PS00924">
    <property type="entry name" value="ASP_GLU_RACEMASE_2"/>
    <property type="match status" value="1"/>
</dbReference>
<dbReference type="Gene3D" id="3.40.50.1860">
    <property type="match status" value="2"/>
</dbReference>
<keyword evidence="6" id="KW-0961">Cell wall biogenesis/degradation</keyword>
<dbReference type="InterPro" id="IPR004391">
    <property type="entry name" value="Glu_race"/>
</dbReference>
<dbReference type="STRING" id="33036.HMPREF3200_00918"/>
<organism evidence="8 9">
    <name type="scientific">Anaerococcus tetradius</name>
    <dbReference type="NCBI Taxonomy" id="33036"/>
    <lineage>
        <taxon>Bacteria</taxon>
        <taxon>Bacillati</taxon>
        <taxon>Bacillota</taxon>
        <taxon>Tissierellia</taxon>
        <taxon>Tissierellales</taxon>
        <taxon>Peptoniphilaceae</taxon>
        <taxon>Anaerococcus</taxon>
    </lineage>
</organism>
<dbReference type="InterPro" id="IPR015942">
    <property type="entry name" value="Asp/Glu/hydantoin_racemase"/>
</dbReference>
<evidence type="ECO:0000313" key="8">
    <source>
        <dbReference type="EMBL" id="KWZ78119.1"/>
    </source>
</evidence>
<dbReference type="NCBIfam" id="TIGR00067">
    <property type="entry name" value="glut_race"/>
    <property type="match status" value="1"/>
</dbReference>
<evidence type="ECO:0000256" key="6">
    <source>
        <dbReference type="ARBA" id="ARBA00023316"/>
    </source>
</evidence>
<evidence type="ECO:0000256" key="4">
    <source>
        <dbReference type="ARBA" id="ARBA00022984"/>
    </source>
</evidence>
<proteinExistence type="predicted"/>
<evidence type="ECO:0000256" key="2">
    <source>
        <dbReference type="ARBA" id="ARBA00013090"/>
    </source>
</evidence>
<name>A0A133KEZ0_9FIRM</name>
<dbReference type="GO" id="GO:0009252">
    <property type="term" value="P:peptidoglycan biosynthetic process"/>
    <property type="evidence" value="ECO:0007669"/>
    <property type="project" value="UniProtKB-UniRule"/>
</dbReference>
<dbReference type="Proteomes" id="UP000070383">
    <property type="component" value="Unassembled WGS sequence"/>
</dbReference>
<keyword evidence="5" id="KW-0413">Isomerase</keyword>
<dbReference type="AlphaFoldDB" id="A0A133KEZ0"/>
<dbReference type="OrthoDB" id="9801055at2"/>
<dbReference type="InterPro" id="IPR033134">
    <property type="entry name" value="Asp/Glu_racemase_AS_2"/>
</dbReference>
<comment type="caution">
    <text evidence="8">The sequence shown here is derived from an EMBL/GenBank/DDBJ whole genome shotgun (WGS) entry which is preliminary data.</text>
</comment>
<dbReference type="GO" id="GO:0071555">
    <property type="term" value="P:cell wall organization"/>
    <property type="evidence" value="ECO:0007669"/>
    <property type="project" value="UniProtKB-KW"/>
</dbReference>
<gene>
    <name evidence="8" type="ORF">HMPREF3200_00918</name>
</gene>
<dbReference type="EC" id="5.1.1.3" evidence="2 7"/>
<evidence type="ECO:0000256" key="7">
    <source>
        <dbReference type="NCBIfam" id="TIGR00067"/>
    </source>
</evidence>
<sequence>MTRIGVFDSGLGGLTVLRELSKTNKAQYFYFGDTLRVPYGGRSREELIGFACDIVDFLEKFDIDYYVIACNTLSVTAKDFLVDKYKKKFIPITKMGLMASETYGGSFLVLGTKTTINSHFYKNNLEKIPGNIVYEKAATRLVDFIESGNMASSELETYIDSYISLANEKEIANIILACTHYPIIKSKIENRLTYKANIIDPAIFAADYLRSDEDNLDINIFMTKKTLATETLIPQLIDGSYKLTYLEEFL</sequence>
<accession>A0A133KEZ0</accession>
<keyword evidence="4" id="KW-0573">Peptidoglycan synthesis</keyword>
<comment type="catalytic activity">
    <reaction evidence="1">
        <text>L-glutamate = D-glutamate</text>
        <dbReference type="Rhea" id="RHEA:12813"/>
        <dbReference type="ChEBI" id="CHEBI:29985"/>
        <dbReference type="ChEBI" id="CHEBI:29986"/>
        <dbReference type="EC" id="5.1.1.3"/>
    </reaction>
</comment>